<evidence type="ECO:0000313" key="3">
    <source>
        <dbReference type="Proteomes" id="UP000198324"/>
    </source>
</evidence>
<dbReference type="Pfam" id="PF01637">
    <property type="entry name" value="ATPase_2"/>
    <property type="match status" value="1"/>
</dbReference>
<dbReference type="Gene3D" id="3.40.50.300">
    <property type="entry name" value="P-loop containing nucleotide triphosphate hydrolases"/>
    <property type="match status" value="1"/>
</dbReference>
<dbReference type="Proteomes" id="UP000198324">
    <property type="component" value="Unassembled WGS sequence"/>
</dbReference>
<dbReference type="SUPFAM" id="SSF52540">
    <property type="entry name" value="P-loop containing nucleoside triphosphate hydrolases"/>
    <property type="match status" value="1"/>
</dbReference>
<reference evidence="2 3" key="1">
    <citation type="submission" date="2017-06" db="EMBL/GenBank/DDBJ databases">
        <authorList>
            <person name="Kim H.J."/>
            <person name="Triplett B.A."/>
        </authorList>
    </citation>
    <scope>NUCLEOTIDE SEQUENCE [LARGE SCALE GENOMIC DNA]</scope>
    <source>
        <strain evidence="2 3">DSM 13116</strain>
    </source>
</reference>
<proteinExistence type="predicted"/>
<gene>
    <name evidence="2" type="ORF">SAMN04488503_1799</name>
</gene>
<evidence type="ECO:0000313" key="2">
    <source>
        <dbReference type="EMBL" id="SNR90043.1"/>
    </source>
</evidence>
<dbReference type="OrthoDB" id="9811804at2"/>
<dbReference type="AlphaFoldDB" id="A0A239A575"/>
<organism evidence="2 3">
    <name type="scientific">Humidesulfovibrio mexicanus</name>
    <dbReference type="NCBI Taxonomy" id="147047"/>
    <lineage>
        <taxon>Bacteria</taxon>
        <taxon>Pseudomonadati</taxon>
        <taxon>Thermodesulfobacteriota</taxon>
        <taxon>Desulfovibrionia</taxon>
        <taxon>Desulfovibrionales</taxon>
        <taxon>Desulfovibrionaceae</taxon>
        <taxon>Humidesulfovibrio</taxon>
    </lineage>
</organism>
<dbReference type="PANTHER" id="PTHR34301:SF8">
    <property type="entry name" value="ATPASE DOMAIN-CONTAINING PROTEIN"/>
    <property type="match status" value="1"/>
</dbReference>
<dbReference type="InterPro" id="IPR011579">
    <property type="entry name" value="ATPase_dom"/>
</dbReference>
<feature type="domain" description="ATPase" evidence="1">
    <location>
        <begin position="173"/>
        <end position="391"/>
    </location>
</feature>
<dbReference type="GO" id="GO:0005524">
    <property type="term" value="F:ATP binding"/>
    <property type="evidence" value="ECO:0007669"/>
    <property type="project" value="InterPro"/>
</dbReference>
<protein>
    <recommendedName>
        <fullName evidence="1">ATPase domain-containing protein</fullName>
    </recommendedName>
</protein>
<dbReference type="EMBL" id="FZOC01000003">
    <property type="protein sequence ID" value="SNR90043.1"/>
    <property type="molecule type" value="Genomic_DNA"/>
</dbReference>
<keyword evidence="3" id="KW-1185">Reference proteome</keyword>
<sequence>MSKTCDDVHSEVDLASLHPRAKSVIEKVSSSGFRITRATKIISHRTEITVAFLSPSDHIKELFSLEYELLMVYNKFETLEPRTFQAIDRYMSSLPAKGRVESTLYLLVSENKDPESWVASYMLEHKDEKVVIPLRAQAVLDQPVSHVLKEIEKNYFAVNKFKDNLPIESDVYFFGREKEINKAVESYQKKENTGVFGLRKTGKTSLLLKLQRQLESAQVKFLLVQLQDTANNMLRWNGLIEKIAQQLQKNRHSFSETEAGASFAKVVGECERSGIERIVIMFDEIEQITPPTAAEKHWAEDYRRFFQTIRSFQTSNRNLSIMVAGLSSLCSDIDRFEGQQNPLFGIINQIYLKGFSESETSNMIKKLSKVSGSVFDNSAITFLYRSYGGHPLLTRLACAYELEHSRKFTTSFPSKITANAIQGHASTRDRELVFYINHVISELSDYYPEEYKLLESLALGEYVYFVKTTKSSSAGRYLYLYGIVSNEGDSPYITVDVVAEYLAIEDARKHDRPTFYPVVPADERTSFVQTRVEEIIADLRGFEKRIKNKDCAPLLFGPNSFPYADRLTKIAPPVSWDDFDKNIDPLHLAFVESIDAYGKSIGDNNYFWTTIKSAYPVLHKALVRVRMYRINSNHLNIKKVVNDQLDEFLAEDLAGTGEEIPDKFWVLFQRVLDELFRAIQFEDSRLK</sequence>
<name>A0A239A575_9BACT</name>
<dbReference type="InterPro" id="IPR027417">
    <property type="entry name" value="P-loop_NTPase"/>
</dbReference>
<dbReference type="RefSeq" id="WP_143337336.1">
    <property type="nucleotide sequence ID" value="NZ_FZOC01000003.1"/>
</dbReference>
<dbReference type="PANTHER" id="PTHR34301">
    <property type="entry name" value="DNA-BINDING PROTEIN-RELATED"/>
    <property type="match status" value="1"/>
</dbReference>
<accession>A0A239A575</accession>
<evidence type="ECO:0000259" key="1">
    <source>
        <dbReference type="Pfam" id="PF01637"/>
    </source>
</evidence>